<dbReference type="EMBL" id="MSDW01000001">
    <property type="protein sequence ID" value="OKY78158.1"/>
    <property type="molecule type" value="Genomic_DNA"/>
</dbReference>
<dbReference type="Gene3D" id="1.10.1240.10">
    <property type="entry name" value="Methionine synthase domain"/>
    <property type="match status" value="1"/>
</dbReference>
<reference evidence="7 8" key="1">
    <citation type="submission" date="2016-12" db="EMBL/GenBank/DDBJ databases">
        <title>Discovery of methanogenic haloarchaea.</title>
        <authorList>
            <person name="Sorokin D.Y."/>
            <person name="Makarova K.S."/>
            <person name="Abbas B."/>
            <person name="Ferrer M."/>
            <person name="Golyshin P.N."/>
        </authorList>
    </citation>
    <scope>NUCLEOTIDE SEQUENCE [LARGE SCALE GENOMIC DNA]</scope>
    <source>
        <strain evidence="7">HMET1</strain>
    </source>
</reference>
<evidence type="ECO:0000313" key="6">
    <source>
        <dbReference type="EMBL" id="OKY78158.1"/>
    </source>
</evidence>
<dbReference type="InterPro" id="IPR006158">
    <property type="entry name" value="Cobalamin-bd"/>
</dbReference>
<dbReference type="Pfam" id="PF02310">
    <property type="entry name" value="B12-binding"/>
    <property type="match status" value="1"/>
</dbReference>
<dbReference type="GO" id="GO:0046653">
    <property type="term" value="P:tetrahydrofolate metabolic process"/>
    <property type="evidence" value="ECO:0007669"/>
    <property type="project" value="TreeGrafter"/>
</dbReference>
<keyword evidence="8" id="KW-1185">Reference proteome</keyword>
<accession>A0A1Q6DVL8</accession>
<sequence>MSYLDDIKDAISDFDEDRGRELAEEAVDEGVDPLDILDVVSEELGKLGEKFDAGEIFLPTVMSAADVVKAVMDVVNPVIEESGGERDSEGSVMIATVEGDIHDIGKSMVASMLLSNGYDVIDLGRDVPNEDFLKQIEEKMPDAVGMSSMLTTTMGRQEEIVEALREKGLKDKIKVIVGGAPITQSYADEIGADGYAKDAIEATKTLNKILNN</sequence>
<protein>
    <submittedName>
        <fullName evidence="7">Trimethylamine corrinoid protein MtbC1</fullName>
    </submittedName>
</protein>
<dbReference type="GO" id="GO:0008705">
    <property type="term" value="F:methionine synthase activity"/>
    <property type="evidence" value="ECO:0007669"/>
    <property type="project" value="TreeGrafter"/>
</dbReference>
<dbReference type="PROSITE" id="PS51337">
    <property type="entry name" value="B12_BINDING_NTER"/>
    <property type="match status" value="1"/>
</dbReference>
<dbReference type="PANTHER" id="PTHR45833">
    <property type="entry name" value="METHIONINE SYNTHASE"/>
    <property type="match status" value="1"/>
</dbReference>
<comment type="caution">
    <text evidence="7">The sequence shown here is derived from an EMBL/GenBank/DDBJ whole genome shotgun (WGS) entry which is preliminary data.</text>
</comment>
<dbReference type="GO" id="GO:0005829">
    <property type="term" value="C:cytosol"/>
    <property type="evidence" value="ECO:0007669"/>
    <property type="project" value="TreeGrafter"/>
</dbReference>
<dbReference type="SUPFAM" id="SSF52242">
    <property type="entry name" value="Cobalamin (vitamin B12)-binding domain"/>
    <property type="match status" value="1"/>
</dbReference>
<dbReference type="NCBIfam" id="TIGR02370">
    <property type="entry name" value="pyl_corrinoid"/>
    <property type="match status" value="1"/>
</dbReference>
<dbReference type="GO" id="GO:0050667">
    <property type="term" value="P:homocysteine metabolic process"/>
    <property type="evidence" value="ECO:0007669"/>
    <property type="project" value="TreeGrafter"/>
</dbReference>
<dbReference type="EMBL" id="MSDW01000001">
    <property type="protein sequence ID" value="OKY78405.1"/>
    <property type="molecule type" value="Genomic_DNA"/>
</dbReference>
<dbReference type="InterPro" id="IPR012741">
    <property type="entry name" value="Corrinoid_p"/>
</dbReference>
<keyword evidence="3" id="KW-0170">Cobalt</keyword>
<dbReference type="InterPro" id="IPR036724">
    <property type="entry name" value="Cobalamin-bd_sf"/>
</dbReference>
<dbReference type="PROSITE" id="PS51332">
    <property type="entry name" value="B12_BINDING"/>
    <property type="match status" value="1"/>
</dbReference>
<dbReference type="InterPro" id="IPR036594">
    <property type="entry name" value="Meth_synthase_dom"/>
</dbReference>
<dbReference type="FunFam" id="3.40.50.280:FF:000003">
    <property type="entry name" value="Dimethylamine methyltransferase corrinoid protein"/>
    <property type="match status" value="1"/>
</dbReference>
<evidence type="ECO:0000313" key="7">
    <source>
        <dbReference type="EMBL" id="OKY78405.1"/>
    </source>
</evidence>
<name>A0A1Q6DVL8_METT1</name>
<evidence type="ECO:0000256" key="1">
    <source>
        <dbReference type="ARBA" id="ARBA00010854"/>
    </source>
</evidence>
<dbReference type="InterPro" id="IPR050554">
    <property type="entry name" value="Met_Synthase/Corrinoid"/>
</dbReference>
<dbReference type="GO" id="GO:0050897">
    <property type="term" value="F:cobalt ion binding"/>
    <property type="evidence" value="ECO:0007669"/>
    <property type="project" value="InterPro"/>
</dbReference>
<organism evidence="7 8">
    <name type="scientific">Methanohalarchaeum thermophilum</name>
    <dbReference type="NCBI Taxonomy" id="1903181"/>
    <lineage>
        <taxon>Archaea</taxon>
        <taxon>Methanobacteriati</taxon>
        <taxon>Methanobacteriota</taxon>
        <taxon>Methanonatronarchaeia</taxon>
        <taxon>Methanonatronarchaeales</taxon>
        <taxon>Methanonatronarchaeaceae</taxon>
        <taxon>Candidatus Methanohalarchaeum</taxon>
    </lineage>
</organism>
<evidence type="ECO:0000256" key="3">
    <source>
        <dbReference type="ARBA" id="ARBA00023285"/>
    </source>
</evidence>
<dbReference type="STRING" id="1903181.BTN85_0643"/>
<dbReference type="Proteomes" id="UP000185744">
    <property type="component" value="Unassembled WGS sequence"/>
</dbReference>
<dbReference type="AlphaFoldDB" id="A0A1Q6DVL8"/>
<keyword evidence="2" id="KW-0479">Metal-binding</keyword>
<dbReference type="InterPro" id="IPR003759">
    <property type="entry name" value="Cbl-bd_cap"/>
</dbReference>
<feature type="domain" description="B12-binding" evidence="4">
    <location>
        <begin position="89"/>
        <end position="212"/>
    </location>
</feature>
<proteinExistence type="inferred from homology"/>
<gene>
    <name evidence="6" type="ORF">BTN85_0643</name>
    <name evidence="7" type="ORF">BTN85_0896</name>
</gene>
<evidence type="ECO:0000256" key="2">
    <source>
        <dbReference type="ARBA" id="ARBA00022723"/>
    </source>
</evidence>
<dbReference type="PANTHER" id="PTHR45833:SF1">
    <property type="entry name" value="METHIONINE SYNTHASE"/>
    <property type="match status" value="1"/>
</dbReference>
<dbReference type="CDD" id="cd02070">
    <property type="entry name" value="corrinoid_protein_B12-BD"/>
    <property type="match status" value="1"/>
</dbReference>
<dbReference type="Gene3D" id="3.40.50.280">
    <property type="entry name" value="Cobalamin-binding domain"/>
    <property type="match status" value="1"/>
</dbReference>
<evidence type="ECO:0000259" key="5">
    <source>
        <dbReference type="PROSITE" id="PS51337"/>
    </source>
</evidence>
<dbReference type="SMART" id="SM01018">
    <property type="entry name" value="B12-binding_2"/>
    <property type="match status" value="1"/>
</dbReference>
<feature type="domain" description="B12-binding N-terminal" evidence="5">
    <location>
        <begin position="1"/>
        <end position="87"/>
    </location>
</feature>
<evidence type="ECO:0000259" key="4">
    <source>
        <dbReference type="PROSITE" id="PS51332"/>
    </source>
</evidence>
<comment type="similarity">
    <text evidence="1">Belongs to the methylamine corrinoid protein family.</text>
</comment>
<dbReference type="GO" id="GO:0015948">
    <property type="term" value="P:methanogenesis"/>
    <property type="evidence" value="ECO:0007669"/>
    <property type="project" value="InterPro"/>
</dbReference>
<dbReference type="SUPFAM" id="SSF47644">
    <property type="entry name" value="Methionine synthase domain"/>
    <property type="match status" value="1"/>
</dbReference>
<dbReference type="Pfam" id="PF02607">
    <property type="entry name" value="B12-binding_2"/>
    <property type="match status" value="1"/>
</dbReference>
<evidence type="ECO:0000313" key="8">
    <source>
        <dbReference type="Proteomes" id="UP000185744"/>
    </source>
</evidence>
<dbReference type="GO" id="GO:0031419">
    <property type="term" value="F:cobalamin binding"/>
    <property type="evidence" value="ECO:0007669"/>
    <property type="project" value="InterPro"/>
</dbReference>